<evidence type="ECO:0000313" key="1">
    <source>
        <dbReference type="EMBL" id="CAI9556299.1"/>
    </source>
</evidence>
<comment type="caution">
    <text evidence="1">The sequence shown here is derived from an EMBL/GenBank/DDBJ whole genome shotgun (WGS) entry which is preliminary data.</text>
</comment>
<dbReference type="EMBL" id="CATNWA010008487">
    <property type="protein sequence ID" value="CAI9556299.1"/>
    <property type="molecule type" value="Genomic_DNA"/>
</dbReference>
<protein>
    <submittedName>
        <fullName evidence="1">Uncharacterized protein</fullName>
    </submittedName>
</protein>
<accession>A0ABN9C8C8</accession>
<sequence length="60" mass="6826">MSCQSTPALKVKGNPKFWVITRTEVEEQSSNGDPCSGDYQGFPDFEGISSHFLFLLWKRK</sequence>
<reference evidence="1" key="1">
    <citation type="submission" date="2023-05" db="EMBL/GenBank/DDBJ databases">
        <authorList>
            <person name="Stuckert A."/>
        </authorList>
    </citation>
    <scope>NUCLEOTIDE SEQUENCE</scope>
</reference>
<dbReference type="Proteomes" id="UP001162483">
    <property type="component" value="Unassembled WGS sequence"/>
</dbReference>
<name>A0ABN9C8C8_9NEOB</name>
<gene>
    <name evidence="1" type="ORF">SPARVUS_LOCUS4529236</name>
</gene>
<proteinExistence type="predicted"/>
<evidence type="ECO:0000313" key="2">
    <source>
        <dbReference type="Proteomes" id="UP001162483"/>
    </source>
</evidence>
<keyword evidence="2" id="KW-1185">Reference proteome</keyword>
<organism evidence="1 2">
    <name type="scientific">Staurois parvus</name>
    <dbReference type="NCBI Taxonomy" id="386267"/>
    <lineage>
        <taxon>Eukaryota</taxon>
        <taxon>Metazoa</taxon>
        <taxon>Chordata</taxon>
        <taxon>Craniata</taxon>
        <taxon>Vertebrata</taxon>
        <taxon>Euteleostomi</taxon>
        <taxon>Amphibia</taxon>
        <taxon>Batrachia</taxon>
        <taxon>Anura</taxon>
        <taxon>Neobatrachia</taxon>
        <taxon>Ranoidea</taxon>
        <taxon>Ranidae</taxon>
        <taxon>Staurois</taxon>
    </lineage>
</organism>